<name>K1XVR0_9BACT</name>
<dbReference type="AlphaFoldDB" id="K1XVR0"/>
<organism evidence="2">
    <name type="scientific">uncultured bacterium</name>
    <name type="common">gcode 4</name>
    <dbReference type="NCBI Taxonomy" id="1234023"/>
    <lineage>
        <taxon>Bacteria</taxon>
        <taxon>environmental samples</taxon>
    </lineage>
</organism>
<keyword evidence="1" id="KW-0472">Membrane</keyword>
<dbReference type="PANTHER" id="PTHR39165:SF1">
    <property type="entry name" value="DUF456 DOMAIN-CONTAINING PROTEIN"/>
    <property type="match status" value="1"/>
</dbReference>
<evidence type="ECO:0000313" key="2">
    <source>
        <dbReference type="EMBL" id="EKD24543.1"/>
    </source>
</evidence>
<feature type="transmembrane region" description="Helical" evidence="1">
    <location>
        <begin position="7"/>
        <end position="40"/>
    </location>
</feature>
<evidence type="ECO:0008006" key="3">
    <source>
        <dbReference type="Google" id="ProtNLM"/>
    </source>
</evidence>
<dbReference type="InterPro" id="IPR007403">
    <property type="entry name" value="DUF456"/>
</dbReference>
<dbReference type="EMBL" id="AMFJ01036218">
    <property type="protein sequence ID" value="EKD24543.1"/>
    <property type="molecule type" value="Genomic_DNA"/>
</dbReference>
<dbReference type="PANTHER" id="PTHR39165">
    <property type="entry name" value="IG HYPOTHETICAL 17883"/>
    <property type="match status" value="1"/>
</dbReference>
<comment type="caution">
    <text evidence="2">The sequence shown here is derived from an EMBL/GenBank/DDBJ whole genome shotgun (WGS) entry which is preliminary data.</text>
</comment>
<protein>
    <recommendedName>
        <fullName evidence="3">DUF456 domain-containing protein</fullName>
    </recommendedName>
</protein>
<keyword evidence="1" id="KW-0812">Transmembrane</keyword>
<proteinExistence type="predicted"/>
<gene>
    <name evidence="2" type="ORF">ACD_80C00211G0004</name>
</gene>
<reference evidence="2" key="1">
    <citation type="journal article" date="2012" name="Science">
        <title>Fermentation, hydrogen, and sulfur metabolism in multiple uncultivated bacterial phyla.</title>
        <authorList>
            <person name="Wrighton K.C."/>
            <person name="Thomas B.C."/>
            <person name="Sharon I."/>
            <person name="Miller C.S."/>
            <person name="Castelle C.J."/>
            <person name="VerBerkmoes N.C."/>
            <person name="Wilkins M.J."/>
            <person name="Hettich R.L."/>
            <person name="Lipton M.S."/>
            <person name="Williams K.H."/>
            <person name="Long P.E."/>
            <person name="Banfield J.F."/>
        </authorList>
    </citation>
    <scope>NUCLEOTIDE SEQUENCE [LARGE SCALE GENOMIC DNA]</scope>
</reference>
<feature type="transmembrane region" description="Helical" evidence="1">
    <location>
        <begin position="142"/>
        <end position="171"/>
    </location>
</feature>
<feature type="transmembrane region" description="Helical" evidence="1">
    <location>
        <begin position="46"/>
        <end position="68"/>
    </location>
</feature>
<accession>K1XVR0</accession>
<feature type="transmembrane region" description="Helical" evidence="1">
    <location>
        <begin position="89"/>
        <end position="122"/>
    </location>
</feature>
<sequence length="173" mass="18910">MDILLIILWAIICIIAVIGSLLPALPGPLLAYIAFILLQLTSAHPFGWTFFIIWALIIIFLTLLDYFIPSRGTKKFGGTKRGVRGSNIGLIIAVIILPIFGIVLGPFGLLGLIGLPFLWSYLGEKYAGKHHTHALRSARGSFIGFVTGTVLKLVISIVMCIYFVSAAYHIITK</sequence>
<keyword evidence="1" id="KW-1133">Transmembrane helix</keyword>
<dbReference type="Pfam" id="PF04306">
    <property type="entry name" value="DUF456"/>
    <property type="match status" value="1"/>
</dbReference>
<evidence type="ECO:0000256" key="1">
    <source>
        <dbReference type="SAM" id="Phobius"/>
    </source>
</evidence>